<feature type="compositionally biased region" description="Polar residues" evidence="1">
    <location>
        <begin position="181"/>
        <end position="202"/>
    </location>
</feature>
<dbReference type="AlphaFoldDB" id="A0A8H3I5H5"/>
<keyword evidence="3" id="KW-1185">Reference proteome</keyword>
<comment type="caution">
    <text evidence="2">The sequence shown here is derived from an EMBL/GenBank/DDBJ whole genome shotgun (WGS) entry which is preliminary data.</text>
</comment>
<feature type="region of interest" description="Disordered" evidence="1">
    <location>
        <begin position="1"/>
        <end position="273"/>
    </location>
</feature>
<gene>
    <name evidence="2" type="ORF">ALECFALPRED_010301</name>
</gene>
<feature type="compositionally biased region" description="Basic residues" evidence="1">
    <location>
        <begin position="1"/>
        <end position="11"/>
    </location>
</feature>
<dbReference type="OrthoDB" id="4160836at2759"/>
<evidence type="ECO:0000313" key="3">
    <source>
        <dbReference type="Proteomes" id="UP000664203"/>
    </source>
</evidence>
<evidence type="ECO:0000313" key="2">
    <source>
        <dbReference type="EMBL" id="CAF9915682.1"/>
    </source>
</evidence>
<evidence type="ECO:0000256" key="1">
    <source>
        <dbReference type="SAM" id="MobiDB-lite"/>
    </source>
</evidence>
<sequence>MDASPSKRRRTSPSSSVAVTVENTDLGLLPQHGAGTGRRRSSFMSPTKASFARFHPSLLPRAKSAEPPRSVSKKVHGSSEPGSVVADGMNGTARLVAATPSKELESGINGGEKEQGLRATPRRSSKTPGEGNASSNKGQFVIDPGPRASRLEEARDAGTAVNDTNGGQQEPIAEEADIGSSGITFVPDSQNHQLTSTPTQSGPYFPLSGMGIGEDGEPSLPSTPSQLGLEPPRERPKGLLFSSPSRRSRRKRRSSVRSSPLKPPDVPPDYQNQNRESLVASLGPRRYIANTPKPPPPPEEARLLEMRSKLGDLEKQLQDIEDKILRQLLVSPWQQDGRKEAKGISKQNKEIVQRGAKVVQLRDEILQIQAAQSIDHGQARPEAIDWKIATVKPSTISQRLAEFLPFSMKHRPPEPRSPSPKNMGANQVLDLDMPESTAAPFTITTSDTLLLPSALDNSLLQRQDVHMSTPQQTLTCDLQLTANIATQRISHLDIQAISPWAESELGSWLRQSREEMELATLGRAFGRYWEDARLRGKCWVSCKQNFTNLVANAPDSNSPLLYLGLQDLIFARSNVQLKVTWHISLSDRGEVESHSSAYPRFPAAWQQEANSELTKVGDAFTMLLEDKGVSEAIRIICKVVFPT</sequence>
<protein>
    <submittedName>
        <fullName evidence="2">Uncharacterized protein</fullName>
    </submittedName>
</protein>
<dbReference type="EMBL" id="CAJPDR010000085">
    <property type="protein sequence ID" value="CAF9915682.1"/>
    <property type="molecule type" value="Genomic_DNA"/>
</dbReference>
<accession>A0A8H3I5H5</accession>
<feature type="compositionally biased region" description="Basic residues" evidence="1">
    <location>
        <begin position="246"/>
        <end position="255"/>
    </location>
</feature>
<organism evidence="2 3">
    <name type="scientific">Alectoria fallacina</name>
    <dbReference type="NCBI Taxonomy" id="1903189"/>
    <lineage>
        <taxon>Eukaryota</taxon>
        <taxon>Fungi</taxon>
        <taxon>Dikarya</taxon>
        <taxon>Ascomycota</taxon>
        <taxon>Pezizomycotina</taxon>
        <taxon>Lecanoromycetes</taxon>
        <taxon>OSLEUM clade</taxon>
        <taxon>Lecanoromycetidae</taxon>
        <taxon>Lecanorales</taxon>
        <taxon>Lecanorineae</taxon>
        <taxon>Parmeliaceae</taxon>
        <taxon>Alectoria</taxon>
    </lineage>
</organism>
<proteinExistence type="predicted"/>
<reference evidence="2" key="1">
    <citation type="submission" date="2021-03" db="EMBL/GenBank/DDBJ databases">
        <authorList>
            <person name="Tagirdzhanova G."/>
        </authorList>
    </citation>
    <scope>NUCLEOTIDE SEQUENCE</scope>
</reference>
<dbReference type="Proteomes" id="UP000664203">
    <property type="component" value="Unassembled WGS sequence"/>
</dbReference>
<name>A0A8H3I5H5_9LECA</name>